<sequence>MIKNYLKIAIRNLLKQKLFSFINVFSLTIGLTCTILIYLFIHDELSYDQFHQNKTSIYRVVQINNKPDGTLNYKGIFHSILLGPSMVEEIPGVEGYVRFYQDEHYVSHNHRTFKDQVLYGDLELFDIFSFPVTQGSIDKDNLKSVVLSEKASKKYFGNSDPIGKTLSFKMGESFIDFTVTAVCEEIPSSSSIKFEVLLPFRYLSELGKFREDATSWGFGAIITYIKLFDGTNPALLEDNLKKFILDHYPYYKSIAEEEGYPSPHDYRRYELQNLTDVHFDSRITSGITPSSNRLYSYILAAIVLGILGIGCINFMNLSIARSANRAKEIGLRKTVGAQRHQLLFQFLGESIILAAIAFVFSFLLVDVLLPVLSSITNRNFEIDVLFSWYSLMIMMAIILGTGIFSGVYPALVLSNIQIRHIFEKKIKLGGSNLFTRVLVICQFALSILLIVGMIVMVKQINFLKNKDLGFRGDQVLVLKNTTSNGKTVYGHLKKTLSFHTSIKSITTADQNFGVEEMGGRGFSYKGENMRVGIIQVGQDYLETFKMQLLAGRDFDMDLDSDNGEAVIVNEACLKDFRLSIDQPFEEFSYFGHEEPNVVGVIKNFNYASLRQFVDPLLIVATKKEDLNYVFVKVAPDRVNESLSLLQSKWAEVVPNLPFEYEFLDHTMKAQYALEDQWIKVVNYAMVIAILLSCLGLFGLVALAVVNKRNEIGIRKVLGAKINQIVWLFLHKFANLIFIAFILTIPVSYYLLESWLDNFAYKIEIGISIYVISGFIIMLVSMLTIGFKVVRAAMENPVRALRNE</sequence>
<evidence type="ECO:0000256" key="5">
    <source>
        <dbReference type="ARBA" id="ARBA00023136"/>
    </source>
</evidence>
<dbReference type="EMBL" id="JAUJEA010000006">
    <property type="protein sequence ID" value="MDN5203005.1"/>
    <property type="molecule type" value="Genomic_DNA"/>
</dbReference>
<evidence type="ECO:0000313" key="10">
    <source>
        <dbReference type="Proteomes" id="UP001172082"/>
    </source>
</evidence>
<dbReference type="InterPro" id="IPR003838">
    <property type="entry name" value="ABC3_permease_C"/>
</dbReference>
<gene>
    <name evidence="9" type="ORF">QQ008_16565</name>
</gene>
<name>A0ABT8KQH6_9BACT</name>
<comment type="caution">
    <text evidence="9">The sequence shown here is derived from an EMBL/GenBank/DDBJ whole genome shotgun (WGS) entry which is preliminary data.</text>
</comment>
<organism evidence="9 10">
    <name type="scientific">Splendidivirga corallicola</name>
    <dbReference type="NCBI Taxonomy" id="3051826"/>
    <lineage>
        <taxon>Bacteria</taxon>
        <taxon>Pseudomonadati</taxon>
        <taxon>Bacteroidota</taxon>
        <taxon>Cytophagia</taxon>
        <taxon>Cytophagales</taxon>
        <taxon>Splendidivirgaceae</taxon>
        <taxon>Splendidivirga</taxon>
    </lineage>
</organism>
<feature type="transmembrane region" description="Helical" evidence="6">
    <location>
        <begin position="294"/>
        <end position="315"/>
    </location>
</feature>
<feature type="transmembrane region" description="Helical" evidence="6">
    <location>
        <begin position="725"/>
        <end position="746"/>
    </location>
</feature>
<keyword evidence="3 6" id="KW-0812">Transmembrane</keyword>
<feature type="transmembrane region" description="Helical" evidence="6">
    <location>
        <begin position="385"/>
        <end position="412"/>
    </location>
</feature>
<dbReference type="PANTHER" id="PTHR30572">
    <property type="entry name" value="MEMBRANE COMPONENT OF TRANSPORTER-RELATED"/>
    <property type="match status" value="1"/>
</dbReference>
<dbReference type="InterPro" id="IPR025857">
    <property type="entry name" value="MacB_PCD"/>
</dbReference>
<keyword evidence="2" id="KW-1003">Cell membrane</keyword>
<feature type="domain" description="ABC3 transporter permease C-terminal" evidence="7">
    <location>
        <begin position="302"/>
        <end position="417"/>
    </location>
</feature>
<protein>
    <submittedName>
        <fullName evidence="9">ABC transporter permease</fullName>
    </submittedName>
</protein>
<dbReference type="InterPro" id="IPR050250">
    <property type="entry name" value="Macrolide_Exporter_MacB"/>
</dbReference>
<evidence type="ECO:0000259" key="7">
    <source>
        <dbReference type="Pfam" id="PF02687"/>
    </source>
</evidence>
<feature type="transmembrane region" description="Helical" evidence="6">
    <location>
        <begin position="766"/>
        <end position="789"/>
    </location>
</feature>
<evidence type="ECO:0000256" key="2">
    <source>
        <dbReference type="ARBA" id="ARBA00022475"/>
    </source>
</evidence>
<feature type="transmembrane region" description="Helical" evidence="6">
    <location>
        <begin position="433"/>
        <end position="457"/>
    </location>
</feature>
<feature type="transmembrane region" description="Helical" evidence="6">
    <location>
        <begin position="21"/>
        <end position="41"/>
    </location>
</feature>
<proteinExistence type="predicted"/>
<comment type="subcellular location">
    <subcellularLocation>
        <location evidence="1">Cell membrane</location>
        <topology evidence="1">Multi-pass membrane protein</topology>
    </subcellularLocation>
</comment>
<evidence type="ECO:0000256" key="1">
    <source>
        <dbReference type="ARBA" id="ARBA00004651"/>
    </source>
</evidence>
<feature type="domain" description="ABC3 transporter permease C-terminal" evidence="7">
    <location>
        <begin position="684"/>
        <end position="791"/>
    </location>
</feature>
<feature type="transmembrane region" description="Helical" evidence="6">
    <location>
        <begin position="683"/>
        <end position="705"/>
    </location>
</feature>
<keyword evidence="10" id="KW-1185">Reference proteome</keyword>
<dbReference type="Proteomes" id="UP001172082">
    <property type="component" value="Unassembled WGS sequence"/>
</dbReference>
<feature type="transmembrane region" description="Helical" evidence="6">
    <location>
        <begin position="342"/>
        <end position="365"/>
    </location>
</feature>
<keyword evidence="5 6" id="KW-0472">Membrane</keyword>
<evidence type="ECO:0000256" key="4">
    <source>
        <dbReference type="ARBA" id="ARBA00022989"/>
    </source>
</evidence>
<evidence type="ECO:0000256" key="6">
    <source>
        <dbReference type="SAM" id="Phobius"/>
    </source>
</evidence>
<evidence type="ECO:0000259" key="8">
    <source>
        <dbReference type="Pfam" id="PF12704"/>
    </source>
</evidence>
<dbReference type="RefSeq" id="WP_346753029.1">
    <property type="nucleotide sequence ID" value="NZ_JAUJEA010000006.1"/>
</dbReference>
<keyword evidence="4 6" id="KW-1133">Transmembrane helix</keyword>
<evidence type="ECO:0000256" key="3">
    <source>
        <dbReference type="ARBA" id="ARBA00022692"/>
    </source>
</evidence>
<reference evidence="9" key="1">
    <citation type="submission" date="2023-06" db="EMBL/GenBank/DDBJ databases">
        <title>Genomic of Parafulvivirga corallium.</title>
        <authorList>
            <person name="Wang G."/>
        </authorList>
    </citation>
    <scope>NUCLEOTIDE SEQUENCE</scope>
    <source>
        <strain evidence="9">BMA10</strain>
    </source>
</reference>
<dbReference type="Pfam" id="PF02687">
    <property type="entry name" value="FtsX"/>
    <property type="match status" value="2"/>
</dbReference>
<feature type="domain" description="MacB-like periplasmic core" evidence="8">
    <location>
        <begin position="20"/>
        <end position="242"/>
    </location>
</feature>
<dbReference type="Pfam" id="PF12704">
    <property type="entry name" value="MacB_PCD"/>
    <property type="match status" value="1"/>
</dbReference>
<dbReference type="PANTHER" id="PTHR30572:SF18">
    <property type="entry name" value="ABC-TYPE MACROLIDE FAMILY EXPORT SYSTEM PERMEASE COMPONENT 2"/>
    <property type="match status" value="1"/>
</dbReference>
<evidence type="ECO:0000313" key="9">
    <source>
        <dbReference type="EMBL" id="MDN5203005.1"/>
    </source>
</evidence>
<accession>A0ABT8KQH6</accession>